<organism evidence="3 5">
    <name type="scientific">Legionella steigerwaltii</name>
    <dbReference type="NCBI Taxonomy" id="460"/>
    <lineage>
        <taxon>Bacteria</taxon>
        <taxon>Pseudomonadati</taxon>
        <taxon>Pseudomonadota</taxon>
        <taxon>Gammaproteobacteria</taxon>
        <taxon>Legionellales</taxon>
        <taxon>Legionellaceae</taxon>
        <taxon>Legionella</taxon>
    </lineage>
</organism>
<name>A0A378L8Y7_9GAMM</name>
<evidence type="ECO:0008006" key="6">
    <source>
        <dbReference type="Google" id="ProtNLM"/>
    </source>
</evidence>
<dbReference type="STRING" id="460.Lstg_2926"/>
<evidence type="ECO:0000256" key="1">
    <source>
        <dbReference type="SAM" id="SignalP"/>
    </source>
</evidence>
<sequence length="155" mass="16320">MKKVLMPALSLLLLTQIFSTTLHAANAPIQQIDIANLLGSGGATETAVLVAFSNGDSLPCYTTTIAYQAVTSIWAGIGQTCQAPITSITLTPIANGLGTVYETPLYPVTVDSSYYSTQIIISQNTAPTFDPNNGNILSPGTLQTTTVNHLERSES</sequence>
<dbReference type="EMBL" id="LNYZ01000032">
    <property type="protein sequence ID" value="KTD71517.1"/>
    <property type="molecule type" value="Genomic_DNA"/>
</dbReference>
<gene>
    <name evidence="2" type="ORF">Lstg_2926</name>
    <name evidence="3" type="ORF">NCTC11991_02153</name>
</gene>
<dbReference type="RefSeq" id="WP_058478447.1">
    <property type="nucleotide sequence ID" value="NZ_CAAAIO010000042.1"/>
</dbReference>
<dbReference type="AlphaFoldDB" id="A0A378L8Y7"/>
<evidence type="ECO:0000313" key="2">
    <source>
        <dbReference type="EMBL" id="KTD71517.1"/>
    </source>
</evidence>
<dbReference type="Proteomes" id="UP000255110">
    <property type="component" value="Unassembled WGS sequence"/>
</dbReference>
<keyword evidence="1" id="KW-0732">Signal</keyword>
<dbReference type="OrthoDB" id="5638012at2"/>
<evidence type="ECO:0000313" key="3">
    <source>
        <dbReference type="EMBL" id="STY23545.1"/>
    </source>
</evidence>
<proteinExistence type="predicted"/>
<feature type="chain" id="PRO_5016589881" description="Secreted protein" evidence="1">
    <location>
        <begin position="25"/>
        <end position="155"/>
    </location>
</feature>
<keyword evidence="4" id="KW-1185">Reference proteome</keyword>
<reference evidence="3 5" key="2">
    <citation type="submission" date="2018-06" db="EMBL/GenBank/DDBJ databases">
        <authorList>
            <consortium name="Pathogen Informatics"/>
            <person name="Doyle S."/>
        </authorList>
    </citation>
    <scope>NUCLEOTIDE SEQUENCE [LARGE SCALE GENOMIC DNA]</scope>
    <source>
        <strain evidence="3 5">NCTC11991</strain>
    </source>
</reference>
<accession>A0A378L8Y7</accession>
<evidence type="ECO:0000313" key="5">
    <source>
        <dbReference type="Proteomes" id="UP000255110"/>
    </source>
</evidence>
<evidence type="ECO:0000313" key="4">
    <source>
        <dbReference type="Proteomes" id="UP000054820"/>
    </source>
</evidence>
<protein>
    <recommendedName>
        <fullName evidence="6">Secreted protein</fullName>
    </recommendedName>
</protein>
<feature type="signal peptide" evidence="1">
    <location>
        <begin position="1"/>
        <end position="24"/>
    </location>
</feature>
<reference evidence="2 4" key="1">
    <citation type="submission" date="2015-11" db="EMBL/GenBank/DDBJ databases">
        <title>Genomic analysis of 38 Legionella species identifies large and diverse effector repertoires.</title>
        <authorList>
            <person name="Burstein D."/>
            <person name="Amaro F."/>
            <person name="Zusman T."/>
            <person name="Lifshitz Z."/>
            <person name="Cohen O."/>
            <person name="Gilbert J.A."/>
            <person name="Pupko T."/>
            <person name="Shuman H.A."/>
            <person name="Segal G."/>
        </authorList>
    </citation>
    <scope>NUCLEOTIDE SEQUENCE [LARGE SCALE GENOMIC DNA]</scope>
    <source>
        <strain evidence="2 4">SC-18-C9</strain>
    </source>
</reference>
<dbReference type="Proteomes" id="UP000054820">
    <property type="component" value="Unassembled WGS sequence"/>
</dbReference>
<dbReference type="EMBL" id="UGOY01000001">
    <property type="protein sequence ID" value="STY23545.1"/>
    <property type="molecule type" value="Genomic_DNA"/>
</dbReference>